<name>A0AAE1BZP0_9PEZI</name>
<sequence length="353" mass="39856">MPPYDLKISLENQEDQWLEICVEILVDKISKHLDMPLSDDFIRQKIEEAEKELALDRAKRGLLPGQQEDEGIVPYEEEMDDRPFIANYARRMEGSFYTPLELANVPAFLAQGGPRRSLKEMEAAMDNWRPCRVVKGCVWPANPMGESTRSGGGVRYSFGAVDAGARGMERRVGGLREYVERNGGGLMGIERRQRVAETVQRKVARPVAKSKTEDAEQEEISWETDEEFEAWIALWDQEQIEKQARERENKKRGKVKQEAAIVSSLFLPKQESTIEDKDTESDSGDSVHTVIGPGEKRSSANELTHPTTATPAFHPKATTNENTAPPRRHRRRHHSRTSSTSSTSSTGTAIHRK</sequence>
<comment type="caution">
    <text evidence="2">The sequence shown here is derived from an EMBL/GenBank/DDBJ whole genome shotgun (WGS) entry which is preliminary data.</text>
</comment>
<evidence type="ECO:0000256" key="1">
    <source>
        <dbReference type="SAM" id="MobiDB-lite"/>
    </source>
</evidence>
<protein>
    <submittedName>
        <fullName evidence="2">Uncharacterized protein</fullName>
    </submittedName>
</protein>
<evidence type="ECO:0000313" key="3">
    <source>
        <dbReference type="Proteomes" id="UP001274830"/>
    </source>
</evidence>
<gene>
    <name evidence="2" type="ORF">LTR78_006740</name>
</gene>
<accession>A0AAE1BZP0</accession>
<dbReference type="Proteomes" id="UP001274830">
    <property type="component" value="Unassembled WGS sequence"/>
</dbReference>
<evidence type="ECO:0000313" key="2">
    <source>
        <dbReference type="EMBL" id="KAK3673506.1"/>
    </source>
</evidence>
<feature type="compositionally biased region" description="Low complexity" evidence="1">
    <location>
        <begin position="337"/>
        <end position="346"/>
    </location>
</feature>
<keyword evidence="3" id="KW-1185">Reference proteome</keyword>
<proteinExistence type="predicted"/>
<feature type="region of interest" description="Disordered" evidence="1">
    <location>
        <begin position="267"/>
        <end position="353"/>
    </location>
</feature>
<feature type="compositionally biased region" description="Basic residues" evidence="1">
    <location>
        <begin position="326"/>
        <end position="336"/>
    </location>
</feature>
<organism evidence="2 3">
    <name type="scientific">Recurvomyces mirabilis</name>
    <dbReference type="NCBI Taxonomy" id="574656"/>
    <lineage>
        <taxon>Eukaryota</taxon>
        <taxon>Fungi</taxon>
        <taxon>Dikarya</taxon>
        <taxon>Ascomycota</taxon>
        <taxon>Pezizomycotina</taxon>
        <taxon>Dothideomycetes</taxon>
        <taxon>Dothideomycetidae</taxon>
        <taxon>Mycosphaerellales</taxon>
        <taxon>Teratosphaeriaceae</taxon>
        <taxon>Recurvomyces</taxon>
    </lineage>
</organism>
<feature type="compositionally biased region" description="Low complexity" evidence="1">
    <location>
        <begin position="304"/>
        <end position="319"/>
    </location>
</feature>
<dbReference type="EMBL" id="JAUTXT010000025">
    <property type="protein sequence ID" value="KAK3673506.1"/>
    <property type="molecule type" value="Genomic_DNA"/>
</dbReference>
<dbReference type="AlphaFoldDB" id="A0AAE1BZP0"/>
<reference evidence="2" key="1">
    <citation type="submission" date="2023-07" db="EMBL/GenBank/DDBJ databases">
        <title>Black Yeasts Isolated from many extreme environments.</title>
        <authorList>
            <person name="Coleine C."/>
            <person name="Stajich J.E."/>
            <person name="Selbmann L."/>
        </authorList>
    </citation>
    <scope>NUCLEOTIDE SEQUENCE</scope>
    <source>
        <strain evidence="2">CCFEE 5485</strain>
    </source>
</reference>